<proteinExistence type="predicted"/>
<organism evidence="2">
    <name type="scientific">Pyricularia oryzae (strain Y34)</name>
    <name type="common">Rice blast fungus</name>
    <name type="synonym">Magnaporthe oryzae</name>
    <dbReference type="NCBI Taxonomy" id="1143189"/>
    <lineage>
        <taxon>Eukaryota</taxon>
        <taxon>Fungi</taxon>
        <taxon>Dikarya</taxon>
        <taxon>Ascomycota</taxon>
        <taxon>Pezizomycotina</taxon>
        <taxon>Sordariomycetes</taxon>
        <taxon>Sordariomycetidae</taxon>
        <taxon>Magnaporthales</taxon>
        <taxon>Pyriculariaceae</taxon>
        <taxon>Pyricularia</taxon>
    </lineage>
</organism>
<dbReference type="EMBL" id="JH794028">
    <property type="protein sequence ID" value="ELQ36405.1"/>
    <property type="molecule type" value="Genomic_DNA"/>
</dbReference>
<sequence length="471" mass="52900">MRELQLRLDSIELALRELPGKLRLESEVTLGIPDEWLIDVTPAMISCTVAAGELWVERASPCRLHIDPVVSSGLATIADDSSHERRLVNAVRTCSREPVQTELSTDSTRVTRSGRKRSLPQSSENVPSQPEQLTAAEVDLSVRILVRGSLYTLLGIKKATPRIMRLRIFESPSLLEIAPAAFNMRYLQLDRDSNHIHNLPQQSEMEGLPSGEQVNNKLEADDAQLGLYLVVHDMNDPDSSDLRHHLYEPLQSPGSTQEPEGAPSLNEDQRLGNNSQEHMQKYNSHVPKYQQTWQAFEQDEFFGDNYDTDQYIDDEEGTVGYYNAGHYSWVPDTDNEIANPYLGSGNDYEPEAEGCPYFSSSFAPPPVLENEAGILEDCFEDEPQRTDITSSQDSGSENLEQLGGYDQVFVDELGDQYVYEESHMLGNDGQYTVDNGALSSDLTPWEWDGGQRDDVDVDSWNQTQISLWAVH</sequence>
<feature type="region of interest" description="Disordered" evidence="1">
    <location>
        <begin position="98"/>
        <end position="132"/>
    </location>
</feature>
<feature type="compositionally biased region" description="Polar residues" evidence="1">
    <location>
        <begin position="119"/>
        <end position="132"/>
    </location>
</feature>
<gene>
    <name evidence="2" type="ORF">OOU_Y34scaffold00663g5</name>
</gene>
<feature type="region of interest" description="Disordered" evidence="1">
    <location>
        <begin position="240"/>
        <end position="271"/>
    </location>
</feature>
<evidence type="ECO:0000313" key="2">
    <source>
        <dbReference type="EMBL" id="ELQ36405.1"/>
    </source>
</evidence>
<dbReference type="AlphaFoldDB" id="A0AA97NU72"/>
<reference evidence="2" key="1">
    <citation type="journal article" date="2012" name="PLoS Genet.">
        <title>Comparative analysis of the genomes of two field isolates of the rice blast fungus Magnaporthe oryzae.</title>
        <authorList>
            <person name="Xue M."/>
            <person name="Yang J."/>
            <person name="Li Z."/>
            <person name="Hu S."/>
            <person name="Yao N."/>
            <person name="Dean R.A."/>
            <person name="Zhao W."/>
            <person name="Shen M."/>
            <person name="Zhang H."/>
            <person name="Li C."/>
            <person name="Liu L."/>
            <person name="Cao L."/>
            <person name="Xu X."/>
            <person name="Xing Y."/>
            <person name="Hsiang T."/>
            <person name="Zhang Z."/>
            <person name="Xu J.R."/>
            <person name="Peng Y.L."/>
        </authorList>
    </citation>
    <scope>NUCLEOTIDE SEQUENCE</scope>
    <source>
        <strain evidence="2">Y34</strain>
    </source>
</reference>
<accession>A0AA97NU72</accession>
<evidence type="ECO:0000256" key="1">
    <source>
        <dbReference type="SAM" id="MobiDB-lite"/>
    </source>
</evidence>
<dbReference type="Proteomes" id="UP000011086">
    <property type="component" value="Unassembled WGS sequence"/>
</dbReference>
<feature type="compositionally biased region" description="Polar residues" evidence="1">
    <location>
        <begin position="101"/>
        <end position="111"/>
    </location>
</feature>
<name>A0AA97NU72_PYRO3</name>
<protein>
    <submittedName>
        <fullName evidence="2">Uncharacterized protein</fullName>
    </submittedName>
</protein>